<dbReference type="InterPro" id="IPR009003">
    <property type="entry name" value="Peptidase_S1_PA"/>
</dbReference>
<feature type="domain" description="PDZ" evidence="3">
    <location>
        <begin position="279"/>
        <end position="369"/>
    </location>
</feature>
<name>W4HNF4_9RHOB</name>
<dbReference type="Gene3D" id="2.30.42.10">
    <property type="match status" value="1"/>
</dbReference>
<accession>W4HNF4</accession>
<protein>
    <submittedName>
        <fullName evidence="4">Trypsin-like serine protease</fullName>
    </submittedName>
</protein>
<dbReference type="RefSeq" id="WP_043843027.1">
    <property type="nucleotide sequence ID" value="NZ_AQQW01000003.1"/>
</dbReference>
<dbReference type="PANTHER" id="PTHR43343:SF3">
    <property type="entry name" value="PROTEASE DO-LIKE 8, CHLOROPLASTIC"/>
    <property type="match status" value="1"/>
</dbReference>
<keyword evidence="2" id="KW-0378">Hydrolase</keyword>
<dbReference type="InterPro" id="IPR051201">
    <property type="entry name" value="Chloro_Bact_Ser_Proteases"/>
</dbReference>
<dbReference type="PRINTS" id="PR00834">
    <property type="entry name" value="PROTEASES2C"/>
</dbReference>
<dbReference type="Gene3D" id="2.40.10.120">
    <property type="match status" value="1"/>
</dbReference>
<keyword evidence="1 4" id="KW-0645">Protease</keyword>
<dbReference type="SUPFAM" id="SSF50494">
    <property type="entry name" value="Trypsin-like serine proteases"/>
    <property type="match status" value="1"/>
</dbReference>
<keyword evidence="5" id="KW-1185">Reference proteome</keyword>
<evidence type="ECO:0000313" key="4">
    <source>
        <dbReference type="EMBL" id="ETW13651.1"/>
    </source>
</evidence>
<dbReference type="eggNOG" id="COG0265">
    <property type="taxonomic scope" value="Bacteria"/>
</dbReference>
<dbReference type="Proteomes" id="UP000019063">
    <property type="component" value="Unassembled WGS sequence"/>
</dbReference>
<sequence>MTRLADHPRRVATGIALAAMVATGGAVTLGQTATPAEAAPTMGTDYVDLVKELSPAVVTIEVTKTRQNASMQGEMPQGGPGGDFPWEEFMKRFGMPNQGGQMPHGGAPSQPMQGAGTGFVISEDGRIVTNAHVVSDADEVTVTLEDGREFEAEVLGVDEATDLAVIEIDADDLTHVSFGDSTTLQVGQNVIAMGNPFGLGNTVTTGIVSALGRDLNAGPFDDFIQTDAAINRGNSGGPLFNEQGQVVGVNTAIISPTGGSVGIGFSVPSELASEVVADLVDDGAVERGWLGVQIKPLSEDVARALGFDSDGVMIEAVQDGTPAEEAGLEDGDIVTRVDGEEMTGPRDLTRAIAVKRPGASVEIEVLRRGDAQTFTIELGNRADMPA</sequence>
<dbReference type="GO" id="GO:0004252">
    <property type="term" value="F:serine-type endopeptidase activity"/>
    <property type="evidence" value="ECO:0007669"/>
    <property type="project" value="InterPro"/>
</dbReference>
<evidence type="ECO:0000256" key="1">
    <source>
        <dbReference type="ARBA" id="ARBA00022670"/>
    </source>
</evidence>
<dbReference type="Pfam" id="PF13365">
    <property type="entry name" value="Trypsin_2"/>
    <property type="match status" value="1"/>
</dbReference>
<dbReference type="EMBL" id="AQQW01000003">
    <property type="protein sequence ID" value="ETW13651.1"/>
    <property type="molecule type" value="Genomic_DNA"/>
</dbReference>
<evidence type="ECO:0000313" key="5">
    <source>
        <dbReference type="Proteomes" id="UP000019063"/>
    </source>
</evidence>
<evidence type="ECO:0000259" key="3">
    <source>
        <dbReference type="PROSITE" id="PS50106"/>
    </source>
</evidence>
<evidence type="ECO:0000256" key="2">
    <source>
        <dbReference type="ARBA" id="ARBA00022801"/>
    </source>
</evidence>
<gene>
    <name evidence="4" type="ORF">ATO8_06461</name>
</gene>
<dbReference type="InterPro" id="IPR036034">
    <property type="entry name" value="PDZ_sf"/>
</dbReference>
<dbReference type="InterPro" id="IPR001478">
    <property type="entry name" value="PDZ"/>
</dbReference>
<dbReference type="Pfam" id="PF13180">
    <property type="entry name" value="PDZ_2"/>
    <property type="match status" value="1"/>
</dbReference>
<organism evidence="4 5">
    <name type="scientific">Roseivivax marinus</name>
    <dbReference type="NCBI Taxonomy" id="1379903"/>
    <lineage>
        <taxon>Bacteria</taxon>
        <taxon>Pseudomonadati</taxon>
        <taxon>Pseudomonadota</taxon>
        <taxon>Alphaproteobacteria</taxon>
        <taxon>Rhodobacterales</taxon>
        <taxon>Roseobacteraceae</taxon>
        <taxon>Roseivivax</taxon>
    </lineage>
</organism>
<dbReference type="SUPFAM" id="SSF50156">
    <property type="entry name" value="PDZ domain-like"/>
    <property type="match status" value="1"/>
</dbReference>
<dbReference type="GO" id="GO:0006508">
    <property type="term" value="P:proteolysis"/>
    <property type="evidence" value="ECO:0007669"/>
    <property type="project" value="UniProtKB-KW"/>
</dbReference>
<dbReference type="PROSITE" id="PS50106">
    <property type="entry name" value="PDZ"/>
    <property type="match status" value="1"/>
</dbReference>
<reference evidence="4 5" key="1">
    <citation type="journal article" date="2014" name="Antonie Van Leeuwenhoek">
        <title>Roseivivax atlanticus sp. nov., isolated from surface seawater of the Atlantic Ocean.</title>
        <authorList>
            <person name="Li G."/>
            <person name="Lai Q."/>
            <person name="Liu X."/>
            <person name="Sun F."/>
            <person name="Shao Z."/>
        </authorList>
    </citation>
    <scope>NUCLEOTIDE SEQUENCE [LARGE SCALE GENOMIC DNA]</scope>
    <source>
        <strain evidence="4 5">22II-s10s</strain>
    </source>
</reference>
<comment type="caution">
    <text evidence="4">The sequence shown here is derived from an EMBL/GenBank/DDBJ whole genome shotgun (WGS) entry which is preliminary data.</text>
</comment>
<dbReference type="SMART" id="SM00228">
    <property type="entry name" value="PDZ"/>
    <property type="match status" value="1"/>
</dbReference>
<dbReference type="PANTHER" id="PTHR43343">
    <property type="entry name" value="PEPTIDASE S12"/>
    <property type="match status" value="1"/>
</dbReference>
<dbReference type="InterPro" id="IPR001940">
    <property type="entry name" value="Peptidase_S1C"/>
</dbReference>
<dbReference type="AlphaFoldDB" id="W4HNF4"/>
<dbReference type="STRING" id="1379903.ATO8_06461"/>
<proteinExistence type="predicted"/>
<dbReference type="PATRIC" id="fig|1317118.6.peg.1339"/>